<evidence type="ECO:0000256" key="1">
    <source>
        <dbReference type="SAM" id="MobiDB-lite"/>
    </source>
</evidence>
<reference evidence="3 4" key="1">
    <citation type="submission" date="2016-08" db="EMBL/GenBank/DDBJ databases">
        <authorList>
            <person name="Seilhamer J.J."/>
        </authorList>
    </citation>
    <scope>NUCLEOTIDE SEQUENCE [LARGE SCALE GENOMIC DNA]</scope>
    <source>
        <strain evidence="3 4">P1-7</strain>
    </source>
</reference>
<accession>A0A1C3X8L1</accession>
<evidence type="ECO:0000313" key="2">
    <source>
        <dbReference type="EMBL" id="MBB6489577.1"/>
    </source>
</evidence>
<proteinExistence type="predicted"/>
<sequence>MDLFVRISVPQLEVQRVGSDLNLVAALIRRLLSEKICKAAAHRLVMILSGKLSTRVGSDPFHLSIKAPRPGQDQIQDDEAKQD</sequence>
<gene>
    <name evidence="3" type="ORF">GA0061101_12829</name>
    <name evidence="2" type="ORF">GGD46_006909</name>
</gene>
<dbReference type="AlphaFoldDB" id="A0A1C3X8L1"/>
<evidence type="ECO:0000313" key="4">
    <source>
        <dbReference type="Proteomes" id="UP000199205"/>
    </source>
</evidence>
<organism evidence="3 4">
    <name type="scientific">Rhizobium lusitanum</name>
    <dbReference type="NCBI Taxonomy" id="293958"/>
    <lineage>
        <taxon>Bacteria</taxon>
        <taxon>Pseudomonadati</taxon>
        <taxon>Pseudomonadota</taxon>
        <taxon>Alphaproteobacteria</taxon>
        <taxon>Hyphomicrobiales</taxon>
        <taxon>Rhizobiaceae</taxon>
        <taxon>Rhizobium/Agrobacterium group</taxon>
        <taxon>Rhizobium</taxon>
    </lineage>
</organism>
<dbReference type="Proteomes" id="UP000565576">
    <property type="component" value="Unassembled WGS sequence"/>
</dbReference>
<dbReference type="EMBL" id="FMAF01000028">
    <property type="protein sequence ID" value="SCB48555.1"/>
    <property type="molecule type" value="Genomic_DNA"/>
</dbReference>
<protein>
    <submittedName>
        <fullName evidence="3">Uncharacterized protein</fullName>
    </submittedName>
</protein>
<dbReference type="Proteomes" id="UP000199205">
    <property type="component" value="Unassembled WGS sequence"/>
</dbReference>
<dbReference type="EMBL" id="JACHBG010000048">
    <property type="protein sequence ID" value="MBB6489577.1"/>
    <property type="molecule type" value="Genomic_DNA"/>
</dbReference>
<evidence type="ECO:0000313" key="3">
    <source>
        <dbReference type="EMBL" id="SCB48555.1"/>
    </source>
</evidence>
<feature type="region of interest" description="Disordered" evidence="1">
    <location>
        <begin position="63"/>
        <end position="83"/>
    </location>
</feature>
<reference evidence="2 5" key="2">
    <citation type="submission" date="2020-08" db="EMBL/GenBank/DDBJ databases">
        <title>Genomic Encyclopedia of Type Strains, Phase IV (KMG-V): Genome sequencing to study the core and pangenomes of soil and plant-associated prokaryotes.</title>
        <authorList>
            <person name="Whitman W."/>
        </authorList>
    </citation>
    <scope>NUCLEOTIDE SEQUENCE [LARGE SCALE GENOMIC DNA]</scope>
    <source>
        <strain evidence="2 5">SEMIA 4060</strain>
    </source>
</reference>
<evidence type="ECO:0000313" key="5">
    <source>
        <dbReference type="Proteomes" id="UP000565576"/>
    </source>
</evidence>
<name>A0A1C3X8L1_9HYPH</name>